<dbReference type="PANTHER" id="PTHR48079">
    <property type="entry name" value="PROTEIN YEEZ"/>
    <property type="match status" value="1"/>
</dbReference>
<dbReference type="STRING" id="1836467.BTR34_09880"/>
<dbReference type="KEGG" id="mart:BTR34_09880"/>
<dbReference type="Proteomes" id="UP000092164">
    <property type="component" value="Unassembled WGS sequence"/>
</dbReference>
<proteinExistence type="predicted"/>
<dbReference type="GO" id="GO:0005737">
    <property type="term" value="C:cytoplasm"/>
    <property type="evidence" value="ECO:0007669"/>
    <property type="project" value="TreeGrafter"/>
</dbReference>
<dbReference type="SUPFAM" id="SSF51735">
    <property type="entry name" value="NAD(P)-binding Rossmann-fold domains"/>
    <property type="match status" value="1"/>
</dbReference>
<name>A0A1B7ZEX2_9FLAO</name>
<dbReference type="OrthoDB" id="751203at2"/>
<dbReference type="InterPro" id="IPR016040">
    <property type="entry name" value="NAD(P)-bd_dom"/>
</dbReference>
<dbReference type="GO" id="GO:0004029">
    <property type="term" value="F:aldehyde dehydrogenase (NAD+) activity"/>
    <property type="evidence" value="ECO:0007669"/>
    <property type="project" value="TreeGrafter"/>
</dbReference>
<accession>A0A1B7ZEX2</accession>
<dbReference type="Gene3D" id="3.40.50.720">
    <property type="entry name" value="NAD(P)-binding Rossmann-like Domain"/>
    <property type="match status" value="1"/>
</dbReference>
<dbReference type="EMBL" id="LZFP01000001">
    <property type="protein sequence ID" value="OBR42093.1"/>
    <property type="molecule type" value="Genomic_DNA"/>
</dbReference>
<gene>
    <name evidence="2" type="ORF">A9200_01510</name>
</gene>
<sequence length="269" mass="29886">MNKKIGIIGCGWLGLPLAENLISEGYFVKGTTTSKEKLTLLEEKGITPFQISLSEEGIHGNIEAFLEGVTILIVNIPPKLRGNGPKESYISKIKLLHTAINKSQVINIIFVSSTAVYGEAEGIVTEKTIPIPTTESGKQLLQCEDLFKNDAKLETTIIRFGGLIGPNRHPITMLAGKENMKGGHAPVNLIHLDDCIGIILAIINHEYWNEVLNAVYPEHPTKKEYYTKLALDKGLTPPTYQSDDTKTYKLINSCKFFLIKDYTFFTSIY</sequence>
<dbReference type="InterPro" id="IPR036291">
    <property type="entry name" value="NAD(P)-bd_dom_sf"/>
</dbReference>
<dbReference type="PANTHER" id="PTHR48079:SF6">
    <property type="entry name" value="NAD(P)-BINDING DOMAIN-CONTAINING PROTEIN-RELATED"/>
    <property type="match status" value="1"/>
</dbReference>
<dbReference type="CDD" id="cd05266">
    <property type="entry name" value="SDR_a4"/>
    <property type="match status" value="1"/>
</dbReference>
<reference evidence="3" key="1">
    <citation type="submission" date="2016-06" db="EMBL/GenBank/DDBJ databases">
        <authorList>
            <person name="Zhan P."/>
        </authorList>
    </citation>
    <scope>NUCLEOTIDE SEQUENCE [LARGE SCALE GENOMIC DNA]</scope>
    <source>
        <strain evidence="3">T28</strain>
    </source>
</reference>
<dbReference type="InterPro" id="IPR051783">
    <property type="entry name" value="NAD(P)-dependent_oxidoreduct"/>
</dbReference>
<evidence type="ECO:0000313" key="2">
    <source>
        <dbReference type="EMBL" id="OBR42093.1"/>
    </source>
</evidence>
<organism evidence="2 3">
    <name type="scientific">Maribacter hydrothermalis</name>
    <dbReference type="NCBI Taxonomy" id="1836467"/>
    <lineage>
        <taxon>Bacteria</taxon>
        <taxon>Pseudomonadati</taxon>
        <taxon>Bacteroidota</taxon>
        <taxon>Flavobacteriia</taxon>
        <taxon>Flavobacteriales</taxon>
        <taxon>Flavobacteriaceae</taxon>
        <taxon>Maribacter</taxon>
    </lineage>
</organism>
<comment type="caution">
    <text evidence="2">The sequence shown here is derived from an EMBL/GenBank/DDBJ whole genome shotgun (WGS) entry which is preliminary data.</text>
</comment>
<keyword evidence="3" id="KW-1185">Reference proteome</keyword>
<evidence type="ECO:0000313" key="3">
    <source>
        <dbReference type="Proteomes" id="UP000092164"/>
    </source>
</evidence>
<feature type="domain" description="NAD(P)-binding" evidence="1">
    <location>
        <begin position="11"/>
        <end position="184"/>
    </location>
</feature>
<dbReference type="Pfam" id="PF13460">
    <property type="entry name" value="NAD_binding_10"/>
    <property type="match status" value="1"/>
</dbReference>
<protein>
    <submittedName>
        <fullName evidence="2">NAD(P)-dependent oxidoreductase</fullName>
    </submittedName>
</protein>
<dbReference type="RefSeq" id="WP_068480884.1">
    <property type="nucleotide sequence ID" value="NZ_CP018760.1"/>
</dbReference>
<dbReference type="AlphaFoldDB" id="A0A1B7ZEX2"/>
<evidence type="ECO:0000259" key="1">
    <source>
        <dbReference type="Pfam" id="PF13460"/>
    </source>
</evidence>